<dbReference type="Pfam" id="PF00072">
    <property type="entry name" value="Response_reg"/>
    <property type="match status" value="1"/>
</dbReference>
<dbReference type="InterPro" id="IPR007492">
    <property type="entry name" value="LytTR_DNA-bd_dom"/>
</dbReference>
<organism evidence="4 5">
    <name type="scientific">Peribacillus deserti</name>
    <dbReference type="NCBI Taxonomy" id="673318"/>
    <lineage>
        <taxon>Bacteria</taxon>
        <taxon>Bacillati</taxon>
        <taxon>Bacillota</taxon>
        <taxon>Bacilli</taxon>
        <taxon>Bacillales</taxon>
        <taxon>Bacillaceae</taxon>
        <taxon>Peribacillus</taxon>
    </lineage>
</organism>
<dbReference type="Gene3D" id="3.40.50.2300">
    <property type="match status" value="1"/>
</dbReference>
<accession>A0ABS2QK12</accession>
<feature type="modified residue" description="4-aspartylphosphate" evidence="1">
    <location>
        <position position="54"/>
    </location>
</feature>
<dbReference type="Proteomes" id="UP000823486">
    <property type="component" value="Unassembled WGS sequence"/>
</dbReference>
<dbReference type="InterPro" id="IPR011006">
    <property type="entry name" value="CheY-like_superfamily"/>
</dbReference>
<feature type="domain" description="Response regulatory" evidence="2">
    <location>
        <begin position="3"/>
        <end position="117"/>
    </location>
</feature>
<evidence type="ECO:0000259" key="2">
    <source>
        <dbReference type="PROSITE" id="PS50110"/>
    </source>
</evidence>
<dbReference type="SMART" id="SM00448">
    <property type="entry name" value="REC"/>
    <property type="match status" value="1"/>
</dbReference>
<gene>
    <name evidence="4" type="ORF">JOC77_002926</name>
</gene>
<evidence type="ECO:0000256" key="1">
    <source>
        <dbReference type="PROSITE-ProRule" id="PRU00169"/>
    </source>
</evidence>
<dbReference type="PROSITE" id="PS50930">
    <property type="entry name" value="HTH_LYTTR"/>
    <property type="match status" value="1"/>
</dbReference>
<dbReference type="Pfam" id="PF04397">
    <property type="entry name" value="LytTR"/>
    <property type="match status" value="1"/>
</dbReference>
<dbReference type="Gene3D" id="2.40.50.40">
    <property type="match status" value="1"/>
</dbReference>
<sequence>MMTAFIVDDEPLARDELRYLLLRTREVEVVGESSSMFDALEQIKQLKPDLVFLDIELSEDSGLDAAEKIGEMEHAPAIIFATAYDEFALQAFELNAVDYVLKPFDENRIRQTLDKIKTISTIGGLELPAAAAGLRPKTEPQVGKLAVTADDKIVLVDKSSIAYIATAEGKTLIKTVDSQYMVPATLSAVEKKLSSLQLVRVHRSYLVSLNHIAEIEPWFNSTYNLLMKDGSKVPVSRTYVKDLKHLLGF</sequence>
<keyword evidence="1" id="KW-0597">Phosphoprotein</keyword>
<dbReference type="CDD" id="cd17532">
    <property type="entry name" value="REC_LytTR_AlgR-like"/>
    <property type="match status" value="1"/>
</dbReference>
<dbReference type="InterPro" id="IPR001789">
    <property type="entry name" value="Sig_transdc_resp-reg_receiver"/>
</dbReference>
<dbReference type="PANTHER" id="PTHR37299:SF1">
    <property type="entry name" value="STAGE 0 SPORULATION PROTEIN A HOMOLOG"/>
    <property type="match status" value="1"/>
</dbReference>
<name>A0ABS2QK12_9BACI</name>
<dbReference type="Gene3D" id="2.20.25.10">
    <property type="match status" value="1"/>
</dbReference>
<dbReference type="EMBL" id="JAFBFI010000013">
    <property type="protein sequence ID" value="MBM7693486.1"/>
    <property type="molecule type" value="Genomic_DNA"/>
</dbReference>
<dbReference type="SUPFAM" id="SSF52172">
    <property type="entry name" value="CheY-like"/>
    <property type="match status" value="1"/>
</dbReference>
<reference evidence="4 5" key="1">
    <citation type="submission" date="2021-01" db="EMBL/GenBank/DDBJ databases">
        <title>Genomic Encyclopedia of Type Strains, Phase IV (KMG-IV): sequencing the most valuable type-strain genomes for metagenomic binning, comparative biology and taxonomic classification.</title>
        <authorList>
            <person name="Goeker M."/>
        </authorList>
    </citation>
    <scope>NUCLEOTIDE SEQUENCE [LARGE SCALE GENOMIC DNA]</scope>
    <source>
        <strain evidence="4 5">DSM 105482</strain>
    </source>
</reference>
<feature type="domain" description="HTH LytTR-type" evidence="3">
    <location>
        <begin position="145"/>
        <end position="249"/>
    </location>
</feature>
<keyword evidence="5" id="KW-1185">Reference proteome</keyword>
<dbReference type="RefSeq" id="WP_204544243.1">
    <property type="nucleotide sequence ID" value="NZ_JAFBFI010000013.1"/>
</dbReference>
<dbReference type="InterPro" id="IPR046947">
    <property type="entry name" value="LytR-like"/>
</dbReference>
<dbReference type="SMART" id="SM00850">
    <property type="entry name" value="LytTR"/>
    <property type="match status" value="1"/>
</dbReference>
<evidence type="ECO:0000313" key="4">
    <source>
        <dbReference type="EMBL" id="MBM7693486.1"/>
    </source>
</evidence>
<proteinExistence type="predicted"/>
<evidence type="ECO:0000313" key="5">
    <source>
        <dbReference type="Proteomes" id="UP000823486"/>
    </source>
</evidence>
<comment type="caution">
    <text evidence="4">The sequence shown here is derived from an EMBL/GenBank/DDBJ whole genome shotgun (WGS) entry which is preliminary data.</text>
</comment>
<dbReference type="PANTHER" id="PTHR37299">
    <property type="entry name" value="TRANSCRIPTIONAL REGULATOR-RELATED"/>
    <property type="match status" value="1"/>
</dbReference>
<evidence type="ECO:0000259" key="3">
    <source>
        <dbReference type="PROSITE" id="PS50930"/>
    </source>
</evidence>
<dbReference type="PROSITE" id="PS50110">
    <property type="entry name" value="RESPONSE_REGULATORY"/>
    <property type="match status" value="1"/>
</dbReference>
<protein>
    <submittedName>
        <fullName evidence="4">Two-component system response regulator LytT</fullName>
    </submittedName>
</protein>